<keyword evidence="1" id="KW-0648">Protein biosynthesis</keyword>
<gene>
    <name evidence="1" type="ORF">Vsou_22550</name>
</gene>
<accession>A0ABM8BQB1</accession>
<dbReference type="NCBIfam" id="NF005013">
    <property type="entry name" value="PRK06418.1"/>
    <property type="match status" value="1"/>
</dbReference>
<dbReference type="GO" id="GO:0003746">
    <property type="term" value="F:translation elongation factor activity"/>
    <property type="evidence" value="ECO:0007669"/>
    <property type="project" value="UniProtKB-KW"/>
</dbReference>
<reference evidence="2" key="1">
    <citation type="submission" date="2022-09" db="EMBL/GenBank/DDBJ databases">
        <title>Complete genome sequence of Vulcanisaeta souniana.</title>
        <authorList>
            <person name="Kato S."/>
            <person name="Itoh T."/>
            <person name="Ohkuma M."/>
        </authorList>
    </citation>
    <scope>NUCLEOTIDE SEQUENCE [LARGE SCALE GENOMIC DNA]</scope>
    <source>
        <strain evidence="2">JCM 11219</strain>
    </source>
</reference>
<evidence type="ECO:0000313" key="2">
    <source>
        <dbReference type="Proteomes" id="UP001060771"/>
    </source>
</evidence>
<name>A0ABM8BQB1_9CREN</name>
<sequence length="170" mass="19102">MKIPFCTFCVKTRVFCNKCQSLLDSGEYSMLDVDVSDALLNIATGKMEEILKNVEYVKSYEVGDLLIVVLKGVKTLPRAIIQQIEHDLERALNKRVKVVEKGVNVNELATQLASPARILTVSTSWLPDGTTETVVRITRNELRRLPFRPSELAKVLSQISGTNIRVEITR</sequence>
<organism evidence="1 2">
    <name type="scientific">Vulcanisaeta souniana JCM 11219</name>
    <dbReference type="NCBI Taxonomy" id="1293586"/>
    <lineage>
        <taxon>Archaea</taxon>
        <taxon>Thermoproteota</taxon>
        <taxon>Thermoprotei</taxon>
        <taxon>Thermoproteales</taxon>
        <taxon>Thermoproteaceae</taxon>
        <taxon>Vulcanisaeta</taxon>
    </lineage>
</organism>
<dbReference type="RefSeq" id="WP_054843732.1">
    <property type="nucleotide sequence ID" value="NZ_AP026830.1"/>
</dbReference>
<keyword evidence="1" id="KW-0251">Elongation factor</keyword>
<protein>
    <submittedName>
        <fullName evidence="1">Transcription elongation factor NusA</fullName>
    </submittedName>
</protein>
<dbReference type="Proteomes" id="UP001060771">
    <property type="component" value="Chromosome"/>
</dbReference>
<proteinExistence type="predicted"/>
<dbReference type="EMBL" id="AP026830">
    <property type="protein sequence ID" value="BDR93162.1"/>
    <property type="molecule type" value="Genomic_DNA"/>
</dbReference>
<keyword evidence="2" id="KW-1185">Reference proteome</keyword>
<dbReference type="GeneID" id="76207797"/>
<evidence type="ECO:0000313" key="1">
    <source>
        <dbReference type="EMBL" id="BDR93162.1"/>
    </source>
</evidence>